<dbReference type="InterPro" id="IPR005702">
    <property type="entry name" value="Wzc-like_C"/>
</dbReference>
<dbReference type="EMBL" id="LLXZ01000059">
    <property type="protein sequence ID" value="KRR10492.1"/>
    <property type="molecule type" value="Genomic_DNA"/>
</dbReference>
<feature type="region of interest" description="Disordered" evidence="16">
    <location>
        <begin position="228"/>
        <end position="250"/>
    </location>
</feature>
<evidence type="ECO:0000256" key="17">
    <source>
        <dbReference type="SAM" id="Phobius"/>
    </source>
</evidence>
<dbReference type="CDD" id="cd05387">
    <property type="entry name" value="BY-kinase"/>
    <property type="match status" value="1"/>
</dbReference>
<evidence type="ECO:0000256" key="4">
    <source>
        <dbReference type="ARBA" id="ARBA00011903"/>
    </source>
</evidence>
<keyword evidence="11" id="KW-0067">ATP-binding</keyword>
<evidence type="ECO:0000259" key="18">
    <source>
        <dbReference type="Pfam" id="PF02706"/>
    </source>
</evidence>
<evidence type="ECO:0000313" key="21">
    <source>
        <dbReference type="Proteomes" id="UP000050863"/>
    </source>
</evidence>
<feature type="transmembrane region" description="Helical" evidence="17">
    <location>
        <begin position="32"/>
        <end position="51"/>
    </location>
</feature>
<dbReference type="InterPro" id="IPR027417">
    <property type="entry name" value="P-loop_NTPase"/>
</dbReference>
<evidence type="ECO:0000256" key="9">
    <source>
        <dbReference type="ARBA" id="ARBA00022741"/>
    </source>
</evidence>
<evidence type="ECO:0000256" key="6">
    <source>
        <dbReference type="ARBA" id="ARBA00022519"/>
    </source>
</evidence>
<evidence type="ECO:0000256" key="1">
    <source>
        <dbReference type="ARBA" id="ARBA00004429"/>
    </source>
</evidence>
<comment type="similarity">
    <text evidence="2">Belongs to the CpsD/CapB family.</text>
</comment>
<evidence type="ECO:0000256" key="15">
    <source>
        <dbReference type="ARBA" id="ARBA00051245"/>
    </source>
</evidence>
<keyword evidence="9" id="KW-0547">Nucleotide-binding</keyword>
<evidence type="ECO:0000256" key="7">
    <source>
        <dbReference type="ARBA" id="ARBA00022679"/>
    </source>
</evidence>
<keyword evidence="21" id="KW-1185">Reference proteome</keyword>
<dbReference type="InterPro" id="IPR050445">
    <property type="entry name" value="Bact_polysacc_biosynth/exp"/>
</dbReference>
<dbReference type="EC" id="2.7.10.2" evidence="4"/>
<comment type="caution">
    <text evidence="20">The sequence shown here is derived from an EMBL/GenBank/DDBJ whole genome shotgun (WGS) entry which is preliminary data.</text>
</comment>
<dbReference type="InterPro" id="IPR003856">
    <property type="entry name" value="LPS_length_determ_N"/>
</dbReference>
<sequence>MNTSRGPDSMTPDLRLPIVSLADVVDFIWRRLSTILLTCSITLGIAFLYLINAAPTFTADAQIIVDTKAAPGDTASVSTIVESQIEIIKSEGIARTVIGKLGLAEEDPEFARRDGLVRSMIKSVSGLFGWSRPETEFSATRHALESFQRKLSAKRVGLTYIIKISFVSADPVRAAQILNTVAETYVAAQLNAKYNSSLRSEKWVKDRTNELSSQASAAKNALANYRKNNVADSAKPVDPGTAPSQLTTKTQDELRELEAAAESTTRTYENFLRVLRYMEAQQQSSPALEAHLLAEATPPLRASSPKVGIVLGLSVVGGVLLGIAIGILRDLSVRGFRTGGQVCREHQMACIAVIPRVKSGGVWRKLTTAFPGPAEKMAMNLASVESPAASMRNRLVSIAMPSTDGDRLSKRRLSNSASRSRSIIRGDSPIWTITDAPQSRFTDSFLEMKLAIDSMSRNGKRNQAIGITSTQPHEGKSTVAAALALLIAHAGARVVLVDCNLRNQSLSDELAPGAAFGILDIMTGTVSVPETTWIDSASQMAFLPVGNNSRPIHASNLLASDKLAKLFQTLRETYEYVIVDLPPVAPFADARAMARSLDSFILVVEWGRTDIAVVERALKACSDIDEIMLGVALNKADMKSVKRYEQRP</sequence>
<dbReference type="GO" id="GO:0004713">
    <property type="term" value="F:protein tyrosine kinase activity"/>
    <property type="evidence" value="ECO:0007669"/>
    <property type="project" value="TreeGrafter"/>
</dbReference>
<evidence type="ECO:0000259" key="19">
    <source>
        <dbReference type="Pfam" id="PF13614"/>
    </source>
</evidence>
<dbReference type="STRING" id="280332.CQ12_10600"/>
<keyword evidence="8 17" id="KW-0812">Transmembrane</keyword>
<keyword evidence="6" id="KW-0997">Cell inner membrane</keyword>
<dbReference type="AlphaFoldDB" id="A0A0R3LRF5"/>
<evidence type="ECO:0000256" key="10">
    <source>
        <dbReference type="ARBA" id="ARBA00022777"/>
    </source>
</evidence>
<keyword evidence="5" id="KW-1003">Cell membrane</keyword>
<accession>A0A0R3LRF5</accession>
<dbReference type="GO" id="GO:0005886">
    <property type="term" value="C:plasma membrane"/>
    <property type="evidence" value="ECO:0007669"/>
    <property type="project" value="UniProtKB-SubCell"/>
</dbReference>
<dbReference type="PANTHER" id="PTHR32309:SF13">
    <property type="entry name" value="FERRIC ENTEROBACTIN TRANSPORT PROTEIN FEPE"/>
    <property type="match status" value="1"/>
</dbReference>
<dbReference type="Gene3D" id="3.40.50.300">
    <property type="entry name" value="P-loop containing nucleotide triphosphate hydrolases"/>
    <property type="match status" value="1"/>
</dbReference>
<evidence type="ECO:0000256" key="16">
    <source>
        <dbReference type="SAM" id="MobiDB-lite"/>
    </source>
</evidence>
<dbReference type="SUPFAM" id="SSF52540">
    <property type="entry name" value="P-loop containing nucleoside triphosphate hydrolases"/>
    <property type="match status" value="1"/>
</dbReference>
<evidence type="ECO:0000313" key="20">
    <source>
        <dbReference type="EMBL" id="KRR10492.1"/>
    </source>
</evidence>
<feature type="domain" description="AAA" evidence="19">
    <location>
        <begin position="474"/>
        <end position="607"/>
    </location>
</feature>
<evidence type="ECO:0000256" key="14">
    <source>
        <dbReference type="ARBA" id="ARBA00023137"/>
    </source>
</evidence>
<dbReference type="Pfam" id="PF02706">
    <property type="entry name" value="Wzz"/>
    <property type="match status" value="1"/>
</dbReference>
<comment type="subcellular location">
    <subcellularLocation>
        <location evidence="1">Cell inner membrane</location>
        <topology evidence="1">Multi-pass membrane protein</topology>
    </subcellularLocation>
</comment>
<keyword evidence="13 17" id="KW-0472">Membrane</keyword>
<evidence type="ECO:0000256" key="13">
    <source>
        <dbReference type="ARBA" id="ARBA00023136"/>
    </source>
</evidence>
<comment type="similarity">
    <text evidence="3">Belongs to the etk/wzc family.</text>
</comment>
<evidence type="ECO:0000256" key="11">
    <source>
        <dbReference type="ARBA" id="ARBA00022840"/>
    </source>
</evidence>
<protein>
    <recommendedName>
        <fullName evidence="4">non-specific protein-tyrosine kinase</fullName>
        <ecNumber evidence="4">2.7.10.2</ecNumber>
    </recommendedName>
</protein>
<organism evidence="20 21">
    <name type="scientific">Bradyrhizobium jicamae</name>
    <dbReference type="NCBI Taxonomy" id="280332"/>
    <lineage>
        <taxon>Bacteria</taxon>
        <taxon>Pseudomonadati</taxon>
        <taxon>Pseudomonadota</taxon>
        <taxon>Alphaproteobacteria</taxon>
        <taxon>Hyphomicrobiales</taxon>
        <taxon>Nitrobacteraceae</taxon>
        <taxon>Bradyrhizobium</taxon>
    </lineage>
</organism>
<evidence type="ECO:0000256" key="5">
    <source>
        <dbReference type="ARBA" id="ARBA00022475"/>
    </source>
</evidence>
<keyword evidence="14" id="KW-0829">Tyrosine-protein kinase</keyword>
<reference evidence="20 21" key="1">
    <citation type="submission" date="2014-03" db="EMBL/GenBank/DDBJ databases">
        <title>Bradyrhizobium valentinum sp. nov., isolated from effective nodules of Lupinus mariae-josephae, a lupine endemic of basic-lime soils in Eastern Spain.</title>
        <authorList>
            <person name="Duran D."/>
            <person name="Rey L."/>
            <person name="Navarro A."/>
            <person name="Busquets A."/>
            <person name="Imperial J."/>
            <person name="Ruiz-Argueso T."/>
        </authorList>
    </citation>
    <scope>NUCLEOTIDE SEQUENCE [LARGE SCALE GENOMIC DNA]</scope>
    <source>
        <strain evidence="20 21">PAC68</strain>
    </source>
</reference>
<keyword evidence="12 17" id="KW-1133">Transmembrane helix</keyword>
<evidence type="ECO:0000256" key="12">
    <source>
        <dbReference type="ARBA" id="ARBA00022989"/>
    </source>
</evidence>
<proteinExistence type="inferred from homology"/>
<dbReference type="Pfam" id="PF13614">
    <property type="entry name" value="AAA_31"/>
    <property type="match status" value="1"/>
</dbReference>
<name>A0A0R3LRF5_9BRAD</name>
<comment type="catalytic activity">
    <reaction evidence="15">
        <text>L-tyrosyl-[protein] + ATP = O-phospho-L-tyrosyl-[protein] + ADP + H(+)</text>
        <dbReference type="Rhea" id="RHEA:10596"/>
        <dbReference type="Rhea" id="RHEA-COMP:10136"/>
        <dbReference type="Rhea" id="RHEA-COMP:20101"/>
        <dbReference type="ChEBI" id="CHEBI:15378"/>
        <dbReference type="ChEBI" id="CHEBI:30616"/>
        <dbReference type="ChEBI" id="CHEBI:46858"/>
        <dbReference type="ChEBI" id="CHEBI:61978"/>
        <dbReference type="ChEBI" id="CHEBI:456216"/>
        <dbReference type="EC" id="2.7.10.2"/>
    </reaction>
</comment>
<keyword evidence="7" id="KW-0808">Transferase</keyword>
<dbReference type="InterPro" id="IPR025669">
    <property type="entry name" value="AAA_dom"/>
</dbReference>
<feature type="transmembrane region" description="Helical" evidence="17">
    <location>
        <begin position="307"/>
        <end position="328"/>
    </location>
</feature>
<evidence type="ECO:0000256" key="3">
    <source>
        <dbReference type="ARBA" id="ARBA00008883"/>
    </source>
</evidence>
<feature type="domain" description="Polysaccharide chain length determinant N-terminal" evidence="18">
    <location>
        <begin position="20"/>
        <end position="100"/>
    </location>
</feature>
<evidence type="ECO:0000256" key="2">
    <source>
        <dbReference type="ARBA" id="ARBA00007316"/>
    </source>
</evidence>
<evidence type="ECO:0000256" key="8">
    <source>
        <dbReference type="ARBA" id="ARBA00022692"/>
    </source>
</evidence>
<dbReference type="PANTHER" id="PTHR32309">
    <property type="entry name" value="TYROSINE-PROTEIN KINASE"/>
    <property type="match status" value="1"/>
</dbReference>
<dbReference type="Proteomes" id="UP000050863">
    <property type="component" value="Unassembled WGS sequence"/>
</dbReference>
<gene>
    <name evidence="20" type="ORF">CQ12_10600</name>
</gene>
<keyword evidence="10" id="KW-0418">Kinase</keyword>